<proteinExistence type="inferred from homology"/>
<keyword evidence="3 11" id="KW-0489">Methyltransferase</keyword>
<keyword evidence="5 11" id="KW-0949">S-adenosyl-L-methionine</keyword>
<dbReference type="CDD" id="cd02440">
    <property type="entry name" value="AdoMet_MTases"/>
    <property type="match status" value="1"/>
</dbReference>
<dbReference type="GO" id="GO:0034246">
    <property type="term" value="F:mitochondrial transcription factor activity"/>
    <property type="evidence" value="ECO:0007669"/>
    <property type="project" value="TreeGrafter"/>
</dbReference>
<dbReference type="PANTHER" id="PTHR11727:SF13">
    <property type="entry name" value="DIMETHYLADENOSINE TRANSFERASE 2, MITOCHONDRIAL"/>
    <property type="match status" value="1"/>
</dbReference>
<dbReference type="Proteomes" id="UP000558488">
    <property type="component" value="Unassembled WGS sequence"/>
</dbReference>
<keyword evidence="7" id="KW-0809">Transit peptide</keyword>
<dbReference type="InterPro" id="IPR001737">
    <property type="entry name" value="KsgA/Erm"/>
</dbReference>
<dbReference type="SUPFAM" id="SSF53335">
    <property type="entry name" value="S-adenosyl-L-methionine-dependent methyltransferases"/>
    <property type="match status" value="1"/>
</dbReference>
<evidence type="ECO:0000313" key="17">
    <source>
        <dbReference type="Proteomes" id="UP000558488"/>
    </source>
</evidence>
<evidence type="ECO:0000256" key="8">
    <source>
        <dbReference type="ARBA" id="ARBA00023015"/>
    </source>
</evidence>
<evidence type="ECO:0000259" key="15">
    <source>
        <dbReference type="SMART" id="SM00650"/>
    </source>
</evidence>
<reference evidence="16 17" key="1">
    <citation type="journal article" date="2020" name="Nature">
        <title>Six reference-quality genomes reveal evolution of bat adaptations.</title>
        <authorList>
            <person name="Jebb D."/>
            <person name="Huang Z."/>
            <person name="Pippel M."/>
            <person name="Hughes G.M."/>
            <person name="Lavrichenko K."/>
            <person name="Devanna P."/>
            <person name="Winkler S."/>
            <person name="Jermiin L.S."/>
            <person name="Skirmuntt E.C."/>
            <person name="Katzourakis A."/>
            <person name="Burkitt-Gray L."/>
            <person name="Ray D.A."/>
            <person name="Sullivan K.A.M."/>
            <person name="Roscito J.G."/>
            <person name="Kirilenko B.M."/>
            <person name="Davalos L.M."/>
            <person name="Corthals A.P."/>
            <person name="Power M.L."/>
            <person name="Jones G."/>
            <person name="Ransome R.D."/>
            <person name="Dechmann D.K.N."/>
            <person name="Locatelli A.G."/>
            <person name="Puechmaille S.J."/>
            <person name="Fedrigo O."/>
            <person name="Jarvis E.D."/>
            <person name="Hiller M."/>
            <person name="Vernes S.C."/>
            <person name="Myers E.W."/>
            <person name="Teeling E.C."/>
        </authorList>
    </citation>
    <scope>NUCLEOTIDE SEQUENCE [LARGE SCALE GENOMIC DNA]</scope>
    <source>
        <strain evidence="16">MPipKuh1</strain>
        <tissue evidence="16">Flight muscle</tissue>
    </source>
</reference>
<comment type="caution">
    <text evidence="16">The sequence shown here is derived from an EMBL/GenBank/DDBJ whole genome shotgun (WGS) entry which is preliminary data.</text>
</comment>
<dbReference type="InterPro" id="IPR029063">
    <property type="entry name" value="SAM-dependent_MTases_sf"/>
</dbReference>
<feature type="binding site" evidence="11">
    <location>
        <position position="127"/>
    </location>
    <ligand>
        <name>S-adenosyl-L-methionine</name>
        <dbReference type="ChEBI" id="CHEBI:59789"/>
    </ligand>
</feature>
<comment type="caution">
    <text evidence="11">Lacks conserved residue(s) required for the propagation of feature annotation.</text>
</comment>
<dbReference type="InterPro" id="IPR020598">
    <property type="entry name" value="rRNA_Ade_methylase_Trfase_N"/>
</dbReference>
<keyword evidence="8" id="KW-0805">Transcription regulation</keyword>
<gene>
    <name evidence="16" type="ORF">mPipKuh1_017309</name>
</gene>
<evidence type="ECO:0000256" key="4">
    <source>
        <dbReference type="ARBA" id="ARBA00022679"/>
    </source>
</evidence>
<dbReference type="GO" id="GO:0006391">
    <property type="term" value="P:transcription initiation at mitochondrial promoter"/>
    <property type="evidence" value="ECO:0007669"/>
    <property type="project" value="TreeGrafter"/>
</dbReference>
<dbReference type="Gene3D" id="3.40.50.150">
    <property type="entry name" value="Vaccinia Virus protein VP39"/>
    <property type="match status" value="1"/>
</dbReference>
<keyword evidence="9" id="KW-0496">Mitochondrion</keyword>
<evidence type="ECO:0000256" key="9">
    <source>
        <dbReference type="ARBA" id="ARBA00023128"/>
    </source>
</evidence>
<feature type="binding site" evidence="11">
    <location>
        <position position="80"/>
    </location>
    <ligand>
        <name>S-adenosyl-L-methionine</name>
        <dbReference type="ChEBI" id="CHEBI:59789"/>
    </ligand>
</feature>
<evidence type="ECO:0000256" key="2">
    <source>
        <dbReference type="ARBA" id="ARBA00022552"/>
    </source>
</evidence>
<keyword evidence="10" id="KW-0804">Transcription</keyword>
<dbReference type="PROSITE" id="PS51689">
    <property type="entry name" value="SAM_RNA_A_N6_MT"/>
    <property type="match status" value="1"/>
</dbReference>
<evidence type="ECO:0000313" key="16">
    <source>
        <dbReference type="EMBL" id="KAF6302636.1"/>
    </source>
</evidence>
<feature type="binding site" evidence="11">
    <location>
        <position position="153"/>
    </location>
    <ligand>
        <name>S-adenosyl-L-methionine</name>
        <dbReference type="ChEBI" id="CHEBI:59789"/>
    </ligand>
</feature>
<name>A0A7J7TPB4_PIPKU</name>
<dbReference type="GO" id="GO:0005759">
    <property type="term" value="C:mitochondrial matrix"/>
    <property type="evidence" value="ECO:0007669"/>
    <property type="project" value="TreeGrafter"/>
</dbReference>
<accession>A0A7J7TPB4</accession>
<feature type="signal peptide" evidence="14">
    <location>
        <begin position="1"/>
        <end position="20"/>
    </location>
</feature>
<evidence type="ECO:0000256" key="10">
    <source>
        <dbReference type="ARBA" id="ARBA00023163"/>
    </source>
</evidence>
<evidence type="ECO:0000256" key="3">
    <source>
        <dbReference type="ARBA" id="ARBA00022603"/>
    </source>
</evidence>
<keyword evidence="4 11" id="KW-0808">Transferase</keyword>
<feature type="region of interest" description="Disordered" evidence="13">
    <location>
        <begin position="45"/>
        <end position="69"/>
    </location>
</feature>
<dbReference type="Pfam" id="PF00398">
    <property type="entry name" value="RrnaAD"/>
    <property type="match status" value="1"/>
</dbReference>
<dbReference type="EC" id="2.1.1.-" evidence="12"/>
<dbReference type="PANTHER" id="PTHR11727">
    <property type="entry name" value="DIMETHYLADENOSINE TRANSFERASE"/>
    <property type="match status" value="1"/>
</dbReference>
<dbReference type="GO" id="GO:0003723">
    <property type="term" value="F:RNA binding"/>
    <property type="evidence" value="ECO:0007669"/>
    <property type="project" value="UniProtKB-UniRule"/>
</dbReference>
<dbReference type="AlphaFoldDB" id="A0A7J7TPB4"/>
<evidence type="ECO:0000256" key="14">
    <source>
        <dbReference type="SAM" id="SignalP"/>
    </source>
</evidence>
<protein>
    <recommendedName>
        <fullName evidence="12">rRNA adenine N(6)-methyltransferase</fullName>
        <ecNumber evidence="12">2.1.1.-</ecNumber>
    </recommendedName>
</protein>
<dbReference type="PIRSF" id="PIRSF027833">
    <property type="entry name" value="MtTFB2"/>
    <property type="match status" value="1"/>
</dbReference>
<keyword evidence="17" id="KW-1185">Reference proteome</keyword>
<dbReference type="EMBL" id="JACAGB010000025">
    <property type="protein sequence ID" value="KAF6302636.1"/>
    <property type="molecule type" value="Genomic_DNA"/>
</dbReference>
<evidence type="ECO:0000256" key="7">
    <source>
        <dbReference type="ARBA" id="ARBA00022946"/>
    </source>
</evidence>
<feature type="chain" id="PRO_5029915316" description="rRNA adenine N(6)-methyltransferase" evidence="14">
    <location>
        <begin position="21"/>
        <end position="401"/>
    </location>
</feature>
<evidence type="ECO:0000256" key="12">
    <source>
        <dbReference type="RuleBase" id="RU362106"/>
    </source>
</evidence>
<comment type="subcellular location">
    <subcellularLocation>
        <location evidence="1">Mitochondrion</location>
    </subcellularLocation>
</comment>
<keyword evidence="14" id="KW-0732">Signal</keyword>
<keyword evidence="6 11" id="KW-0694">RNA-binding</keyword>
<keyword evidence="2 12" id="KW-0698">rRNA processing</keyword>
<dbReference type="OrthoDB" id="9895503at2759"/>
<evidence type="ECO:0000256" key="1">
    <source>
        <dbReference type="ARBA" id="ARBA00004173"/>
    </source>
</evidence>
<organism evidence="16 17">
    <name type="scientific">Pipistrellus kuhlii</name>
    <name type="common">Kuhl's pipistrelle</name>
    <dbReference type="NCBI Taxonomy" id="59472"/>
    <lineage>
        <taxon>Eukaryota</taxon>
        <taxon>Metazoa</taxon>
        <taxon>Chordata</taxon>
        <taxon>Craniata</taxon>
        <taxon>Vertebrata</taxon>
        <taxon>Euteleostomi</taxon>
        <taxon>Mammalia</taxon>
        <taxon>Eutheria</taxon>
        <taxon>Laurasiatheria</taxon>
        <taxon>Chiroptera</taxon>
        <taxon>Yangochiroptera</taxon>
        <taxon>Vespertilionidae</taxon>
        <taxon>Pipistrellus</taxon>
    </lineage>
</organism>
<evidence type="ECO:0000256" key="6">
    <source>
        <dbReference type="ARBA" id="ARBA00022884"/>
    </source>
</evidence>
<evidence type="ECO:0000256" key="13">
    <source>
        <dbReference type="SAM" id="MobiDB-lite"/>
    </source>
</evidence>
<sequence>MWAPMAGLSPRLALPAFAGATRLCLWRSGAAAAAAARWKGVPARSRRSLSGFPPKLAPREGLRDLPPGVPRSRLESKRYVLSPSLAETVARLLLRDDGCDLILEINPGPGILTRALLQSGARVIALESDKAFIPHLESLGKELGGKLHVLHTDFFKLDPRSFGVIKPVVNSKLLFQELGIETLSWSNGIPLKVVGIFPTKNEKKMIWKVLHDIYSCTSIYRYGRVQLNLFFNELESQRMMANPQNPNLYYALSVLWQVAYDVKLLHVEPWSSFDISSQSVQQEKPQSKESSEQQVQQNLCLIQLTPHKDLFSQQLTSVNYDVFFHMTKQCFLKRHGKLIDHLTSLSPIDAMDILKEMDQDKNIKIIDMYPSDFKCLFETIECSKDHTFKWLYDDFMEDVII</sequence>
<dbReference type="GO" id="GO:0000179">
    <property type="term" value="F:rRNA (adenine-N6,N6-)-dimethyltransferase activity"/>
    <property type="evidence" value="ECO:0007669"/>
    <property type="project" value="UniProtKB-UniRule"/>
</dbReference>
<evidence type="ECO:0000256" key="5">
    <source>
        <dbReference type="ARBA" id="ARBA00022691"/>
    </source>
</evidence>
<evidence type="ECO:0000256" key="11">
    <source>
        <dbReference type="PROSITE-ProRule" id="PRU01026"/>
    </source>
</evidence>
<dbReference type="SMART" id="SM00650">
    <property type="entry name" value="rADc"/>
    <property type="match status" value="1"/>
</dbReference>
<feature type="domain" description="Ribosomal RNA adenine methylase transferase N-terminal" evidence="15">
    <location>
        <begin position="88"/>
        <end position="279"/>
    </location>
</feature>
<comment type="similarity">
    <text evidence="11 12">Belongs to the class I-like SAM-binding methyltransferase superfamily. rRNA adenine N(6)-methyltransferase family.</text>
</comment>